<dbReference type="PANTHER" id="PTHR13887">
    <property type="entry name" value="GLUTATHIONE S-TRANSFERASE KAPPA"/>
    <property type="match status" value="1"/>
</dbReference>
<dbReference type="PANTHER" id="PTHR13887:SF41">
    <property type="entry name" value="THIOREDOXIN SUPERFAMILY PROTEIN"/>
    <property type="match status" value="1"/>
</dbReference>
<proteinExistence type="predicted"/>
<dbReference type="Pfam" id="PF01323">
    <property type="entry name" value="DSBA"/>
    <property type="match status" value="1"/>
</dbReference>
<reference evidence="3" key="1">
    <citation type="journal article" date="2019" name="Int. J. Syst. Evol. Microbiol.">
        <title>The Global Catalogue of Microorganisms (GCM) 10K type strain sequencing project: providing services to taxonomists for standard genome sequencing and annotation.</title>
        <authorList>
            <consortium name="The Broad Institute Genomics Platform"/>
            <consortium name="The Broad Institute Genome Sequencing Center for Infectious Disease"/>
            <person name="Wu L."/>
            <person name="Ma J."/>
        </authorList>
    </citation>
    <scope>NUCLEOTIDE SEQUENCE [LARGE SCALE GENOMIC DNA]</scope>
    <source>
        <strain evidence="3">JCM 17551</strain>
    </source>
</reference>
<name>A0ABP7MF35_9GAMM</name>
<evidence type="ECO:0000313" key="3">
    <source>
        <dbReference type="Proteomes" id="UP001501565"/>
    </source>
</evidence>
<feature type="domain" description="DSBA-like thioredoxin" evidence="1">
    <location>
        <begin position="13"/>
        <end position="214"/>
    </location>
</feature>
<comment type="caution">
    <text evidence="2">The sequence shown here is derived from an EMBL/GenBank/DDBJ whole genome shotgun (WGS) entry which is preliminary data.</text>
</comment>
<dbReference type="Proteomes" id="UP001501565">
    <property type="component" value="Unassembled WGS sequence"/>
</dbReference>
<dbReference type="InterPro" id="IPR001853">
    <property type="entry name" value="DSBA-like_thioredoxin_dom"/>
</dbReference>
<dbReference type="EMBL" id="BAABBN010000004">
    <property type="protein sequence ID" value="GAA3920838.1"/>
    <property type="molecule type" value="Genomic_DNA"/>
</dbReference>
<organism evidence="2 3">
    <name type="scientific">Litoribacillus peritrichatus</name>
    <dbReference type="NCBI Taxonomy" id="718191"/>
    <lineage>
        <taxon>Bacteria</taxon>
        <taxon>Pseudomonadati</taxon>
        <taxon>Pseudomonadota</taxon>
        <taxon>Gammaproteobacteria</taxon>
        <taxon>Oceanospirillales</taxon>
        <taxon>Oceanospirillaceae</taxon>
        <taxon>Litoribacillus</taxon>
    </lineage>
</organism>
<sequence>MNSPLNHSTLLKVDILSDVVCPWCVIGYKRLQKAIQELQLEDKISIEWHPFELNPQMSPEGENLRSHLAAKYGTTLEGSIAARKHLTELGAELGFRFNYFDEMRMYNTRKAHLLIHKAKEKGLQEAMSQALFEAFFTHQQDISDSDQLVDIAASVGFDADEARQLLGDDTEHQIIQTLEQQWLSYGFQGVPAFIFNHGVTLTGAQEIDTFKSVLERVIAEELV</sequence>
<dbReference type="InterPro" id="IPR036249">
    <property type="entry name" value="Thioredoxin-like_sf"/>
</dbReference>
<dbReference type="SUPFAM" id="SSF52833">
    <property type="entry name" value="Thioredoxin-like"/>
    <property type="match status" value="1"/>
</dbReference>
<accession>A0ABP7MF35</accession>
<keyword evidence="3" id="KW-1185">Reference proteome</keyword>
<evidence type="ECO:0000259" key="1">
    <source>
        <dbReference type="Pfam" id="PF01323"/>
    </source>
</evidence>
<evidence type="ECO:0000313" key="2">
    <source>
        <dbReference type="EMBL" id="GAA3920838.1"/>
    </source>
</evidence>
<dbReference type="CDD" id="cd03024">
    <property type="entry name" value="DsbA_FrnE"/>
    <property type="match status" value="1"/>
</dbReference>
<protein>
    <submittedName>
        <fullName evidence="2">DsbA family protein</fullName>
    </submittedName>
</protein>
<dbReference type="Gene3D" id="3.40.30.10">
    <property type="entry name" value="Glutaredoxin"/>
    <property type="match status" value="1"/>
</dbReference>
<dbReference type="RefSeq" id="WP_344797211.1">
    <property type="nucleotide sequence ID" value="NZ_BAABBN010000004.1"/>
</dbReference>
<gene>
    <name evidence="2" type="ORF">GCM10022277_15670</name>
</gene>